<feature type="transmembrane region" description="Helical" evidence="1">
    <location>
        <begin position="21"/>
        <end position="40"/>
    </location>
</feature>
<organism evidence="2 3">
    <name type="scientific">Hymenobacter arizonensis</name>
    <name type="common">Siccationidurans arizonensis</name>
    <dbReference type="NCBI Taxonomy" id="1227077"/>
    <lineage>
        <taxon>Bacteria</taxon>
        <taxon>Pseudomonadati</taxon>
        <taxon>Bacteroidota</taxon>
        <taxon>Cytophagia</taxon>
        <taxon>Cytophagales</taxon>
        <taxon>Hymenobacteraceae</taxon>
        <taxon>Hymenobacter</taxon>
    </lineage>
</organism>
<evidence type="ECO:0000256" key="1">
    <source>
        <dbReference type="SAM" id="Phobius"/>
    </source>
</evidence>
<protein>
    <submittedName>
        <fullName evidence="2">Uncharacterized protein</fullName>
    </submittedName>
</protein>
<name>A0A1I6BN07_HYMAR</name>
<accession>A0A1I6BN07</accession>
<gene>
    <name evidence="2" type="ORF">SAMN04515668_4783</name>
</gene>
<keyword evidence="1" id="KW-1133">Transmembrane helix</keyword>
<evidence type="ECO:0000313" key="3">
    <source>
        <dbReference type="Proteomes" id="UP000199029"/>
    </source>
</evidence>
<reference evidence="3" key="1">
    <citation type="submission" date="2016-10" db="EMBL/GenBank/DDBJ databases">
        <authorList>
            <person name="Varghese N."/>
            <person name="Submissions S."/>
        </authorList>
    </citation>
    <scope>NUCLEOTIDE SEQUENCE [LARGE SCALE GENOMIC DNA]</scope>
    <source>
        <strain evidence="3">OR362-8,ATCC BAA-1266,JCM 13504</strain>
    </source>
</reference>
<dbReference type="EMBL" id="FOXS01000010">
    <property type="protein sequence ID" value="SFQ82305.1"/>
    <property type="molecule type" value="Genomic_DNA"/>
</dbReference>
<dbReference type="RefSeq" id="WP_262507620.1">
    <property type="nucleotide sequence ID" value="NZ_FOXS01000010.1"/>
</dbReference>
<evidence type="ECO:0000313" key="2">
    <source>
        <dbReference type="EMBL" id="SFQ82305.1"/>
    </source>
</evidence>
<sequence>MLDPRLYDVLAEALATRAGRWFKGLLVGLVLGALLAGVYLSY</sequence>
<keyword evidence="3" id="KW-1185">Reference proteome</keyword>
<dbReference type="AlphaFoldDB" id="A0A1I6BN07"/>
<keyword evidence="1" id="KW-0812">Transmembrane</keyword>
<proteinExistence type="predicted"/>
<dbReference type="Proteomes" id="UP000199029">
    <property type="component" value="Unassembled WGS sequence"/>
</dbReference>
<keyword evidence="1" id="KW-0472">Membrane</keyword>